<feature type="compositionally biased region" description="Basic and acidic residues" evidence="1">
    <location>
        <begin position="83"/>
        <end position="101"/>
    </location>
</feature>
<protein>
    <recommendedName>
        <fullName evidence="2">PilZ domain-containing protein</fullName>
    </recommendedName>
</protein>
<comment type="caution">
    <text evidence="3">The sequence shown here is derived from an EMBL/GenBank/DDBJ whole genome shotgun (WGS) entry which is preliminary data.</text>
</comment>
<evidence type="ECO:0000259" key="2">
    <source>
        <dbReference type="Pfam" id="PF07238"/>
    </source>
</evidence>
<dbReference type="OrthoDB" id="5293692at2"/>
<accession>A0A2G8TH67</accession>
<proteinExistence type="predicted"/>
<feature type="region of interest" description="Disordered" evidence="1">
    <location>
        <begin position="83"/>
        <end position="107"/>
    </location>
</feature>
<feature type="domain" description="PilZ" evidence="2">
    <location>
        <begin position="211"/>
        <end position="314"/>
    </location>
</feature>
<organism evidence="3 4">
    <name type="scientific">Massilia eurypsychrophila</name>
    <dbReference type="NCBI Taxonomy" id="1485217"/>
    <lineage>
        <taxon>Bacteria</taxon>
        <taxon>Pseudomonadati</taxon>
        <taxon>Pseudomonadota</taxon>
        <taxon>Betaproteobacteria</taxon>
        <taxon>Burkholderiales</taxon>
        <taxon>Oxalobacteraceae</taxon>
        <taxon>Telluria group</taxon>
        <taxon>Massilia</taxon>
    </lineage>
</organism>
<evidence type="ECO:0000313" key="3">
    <source>
        <dbReference type="EMBL" id="PIL45375.1"/>
    </source>
</evidence>
<dbReference type="GO" id="GO:0035438">
    <property type="term" value="F:cyclic-di-GMP binding"/>
    <property type="evidence" value="ECO:0007669"/>
    <property type="project" value="InterPro"/>
</dbReference>
<dbReference type="Gene3D" id="2.40.10.220">
    <property type="entry name" value="predicted glycosyltransferase like domains"/>
    <property type="match status" value="1"/>
</dbReference>
<reference evidence="3 4" key="1">
    <citation type="submission" date="2017-10" db="EMBL/GenBank/DDBJ databases">
        <title>Massilia psychrophilum sp. nov., a novel purple-pigmented bacterium isolated from Tianshan glacier, Xinjiang Municipality, China.</title>
        <authorList>
            <person name="Wang H."/>
        </authorList>
    </citation>
    <scope>NUCLEOTIDE SEQUENCE [LARGE SCALE GENOMIC DNA]</scope>
    <source>
        <strain evidence="3 4">JCM 30074</strain>
    </source>
</reference>
<gene>
    <name evidence="3" type="ORF">CR105_09395</name>
</gene>
<dbReference type="Pfam" id="PF07238">
    <property type="entry name" value="PilZ"/>
    <property type="match status" value="1"/>
</dbReference>
<keyword evidence="4" id="KW-1185">Reference proteome</keyword>
<dbReference type="RefSeq" id="WP_099788169.1">
    <property type="nucleotide sequence ID" value="NZ_JBHLYV010000031.1"/>
</dbReference>
<evidence type="ECO:0000256" key="1">
    <source>
        <dbReference type="SAM" id="MobiDB-lite"/>
    </source>
</evidence>
<name>A0A2G8TH67_9BURK</name>
<dbReference type="SUPFAM" id="SSF141371">
    <property type="entry name" value="PilZ domain-like"/>
    <property type="match status" value="2"/>
</dbReference>
<evidence type="ECO:0000313" key="4">
    <source>
        <dbReference type="Proteomes" id="UP000230390"/>
    </source>
</evidence>
<dbReference type="Proteomes" id="UP000230390">
    <property type="component" value="Unassembled WGS sequence"/>
</dbReference>
<dbReference type="InterPro" id="IPR009875">
    <property type="entry name" value="PilZ_domain"/>
</dbReference>
<dbReference type="EMBL" id="PDOC01000004">
    <property type="protein sequence ID" value="PIL45375.1"/>
    <property type="molecule type" value="Genomic_DNA"/>
</dbReference>
<sequence>MILTPPGFSPGNFYDFLYVMSMPKPQFIYLSESDIPVGSVLPWSVYLRSGELLAPAGFMVTDALVQKRLMMALPMRAAQATDRGDRRMVVEDGGERDKESPAHTPDPLKYLKHNAEGVVLTFKLPVDFEPRNERVEFYGRVPLQSVIVSAPTLGLGAGQTWQNFEGLPMTVQVIFGRSLCMFKTTVMRYSGLPSGHLFLRYPQEAVTKSFRQALRVDAKIPASITMADDYTVPALITNLSGCGCAVATGFVLGQPGTRLKVAFRLKIAEKNRVVSIPCVIRSIKGKLSQQMRYGIEFDEEVDESVLLTLKSFVYENLAER</sequence>
<dbReference type="AlphaFoldDB" id="A0A2G8TH67"/>